<dbReference type="InterPro" id="IPR003343">
    <property type="entry name" value="Big_2"/>
</dbReference>
<feature type="domain" description="BIG2" evidence="2">
    <location>
        <begin position="1314"/>
        <end position="1392"/>
    </location>
</feature>
<dbReference type="STRING" id="477680.SAMN05421788_106217"/>
<dbReference type="Pfam" id="PF02368">
    <property type="entry name" value="Big_2"/>
    <property type="match status" value="3"/>
</dbReference>
<feature type="domain" description="BIG2" evidence="2">
    <location>
        <begin position="765"/>
        <end position="842"/>
    </location>
</feature>
<evidence type="ECO:0000259" key="2">
    <source>
        <dbReference type="SMART" id="SM00635"/>
    </source>
</evidence>
<dbReference type="KEGG" id="fln:FLA_2170"/>
<dbReference type="OrthoDB" id="1488276at2"/>
<sequence length="1956" mass="197321">MMKLLRQTGKHCMLLFGILLCLATSQVFAQAKFVYAPGWMVDACQNTTFSLDTVLTVYGGIQGNANSWSIVKNPTGGTLSNLPYTGVVGTSSYLNPANISYTPNVGYTGQDTFTVKYKEGIDSSVMTVYINVLATASTSFTYGAGPFCNKAGSSSSVYPNVTGVKGGTFASTSSGLDINNVTGIFSTGQSIPGSYTVNYTYGACKAVVSTNVVINAAPTATISYGASDFCRSFSNISVTVTGQTGGTYTSGTGLVLNAATGTINTMTSTPGQYRVLYTFANAAGCSDTASTIIRILAAPAATISYPGSPFCNVMGTVAVNQVGQTGGIYSAPAGLSLDAISGAIKPQLSTAGTYKVLYTFFNVAGCTDTTSAYVTIASKPAGTYPSLSGPYSLCSGSDATFTPNYVSGGIFSSSNSSIASVNSTTGVVYGGNPGNAIISYTVTDGTCTYKLDTAIVVKALPVISGASSTKTVCVGGTATFSHTPTTNGYWSLYSATVANIYPNGVFSGKEAGIAQISYTVTNGDGCSAIIFDTLKVVDVPVATINYASSSFPASGTASVIQTGTTGGVYSVRVGLAIDASTGTINLSASTPGVYHVVYSFGNGICGDTTGATVTITASDKPVISYGGTSFCKNAGLLTVTQTGVTGGSYSAAYGLNIDTASGQINTNQSTAGTYHVVYRYGTGDTTSADVIILAGPYVAADGYTHSICAGSTTQITHITTGGVWSVKDSSIAMVSNSGLVTGKSAGTTYVYYTVSDGTCSNRVADTIYVTVQPQLEAILGQTVMCIGSTMNLYNTTAGGTWSSSNNAIALINSLDGLVTGVTAGSVTISYTKSNGTCTATVTKNIMVMPAPTASIKYTDSVFCQSGTATATLTGTTGGYYAAGSGLSLDSATGTINLAASAAGAYVVTYVVYNGSCLATASAKVTIKALSTATISYGDSVCTTYSFFAVTRTGTAGGSYSSTAGLVIDSVSGYIYPVQSSIGSYTVTYRFGSGTCANTAFAQVYIGEQKYGTITGSSQVVLGSTSSYNESMPGGTWGNNVSSTGSIDATTGVYTPKAVGNDTLKYIYKSIGCTTVDSKAIQVVAAATSQPITGANTVCVGKTIQLSHAVPGGTWSTKGSIITISNTGLVTGVTAGADSAVYTYISGGSAFVVTKRITVNTAPKAVIQYTGSPYCIGSGTVAVTQTGTTGGTYLGTTGLVINATTGAVDLLTSKAGTYAVRYITSNANGCTDTATASIVVKALPAVSIHYTGSPYCPTGTTTVTQTGLTGGIYNAASGLSLNATTGAINLAASTGGTYVVNYTASDDYCINTTSDTITIVSLPTLTGISGNNAACVGNTSALTNAVTGGVWASSNSAVAKVDSVGVVTAVAPGNATISYTVTKGSCSVKRDTLFYVNAYPYVDTIKGNTNICVNNSTVLSSNTVGGIWSSDNVAVAKVSSAGVVTGVTAGTATISYTYSNGTCTSATTRKITVNATPVATISYAGPYCTSGTATVTQTGLTGGVYSAAAGLVINATTGVINLANSTVGTYTIKYTFGNGSCSDSTTTVVTINPQPVATISYVGSPYCASGTASVYQTGTAGGTYASTTGLVINTTTGVVNLSNSTPGTYTVTYTYGSGACVSTATAKISVNAIPAVPAITAVGPLSFCAGGKVTLASSSAIYNQWMKNGVAIKGDTAATLTVTESGAYTVTVNNGGCAVVSSQKQVTVNPLPTAIIQAGGSLAICEGDNVVFTSGATIGNQWLNNGVAIAGATSNTYAASKAGAYSLVVTTTSGCVDTSDAQAVTVNALPVISITSANGQTLNKGGSTQLTVTSDGAIAAVSWTPAASLDFPLSATPTATPMENTVYTATVTNSAGCETSDTISITVTETFSVTARTIVTPNGDGVNDKFVIDNVTSYPDNVLSIFDRNGKKVYEKHNYDNSWEGTSGGVSLATDTYMYVFTVQGRVAKKGSISIVR</sequence>
<evidence type="ECO:0000313" key="3">
    <source>
        <dbReference type="EMBL" id="SIT24963.1"/>
    </source>
</evidence>
<dbReference type="InterPro" id="IPR013783">
    <property type="entry name" value="Ig-like_fold"/>
</dbReference>
<proteinExistence type="predicted"/>
<dbReference type="Gene3D" id="2.60.40.1080">
    <property type="match status" value="4"/>
</dbReference>
<accession>A0A173MEY5</accession>
<dbReference type="Proteomes" id="UP000186917">
    <property type="component" value="Unassembled WGS sequence"/>
</dbReference>
<dbReference type="Gene3D" id="2.60.40.10">
    <property type="entry name" value="Immunoglobulins"/>
    <property type="match status" value="2"/>
</dbReference>
<dbReference type="Pfam" id="PF13585">
    <property type="entry name" value="CHU_C"/>
    <property type="match status" value="1"/>
</dbReference>
<feature type="domain" description="BIG2" evidence="2">
    <location>
        <begin position="1397"/>
        <end position="1467"/>
    </location>
</feature>
<gene>
    <name evidence="3" type="ORF">SAMN05421788_106217</name>
</gene>
<keyword evidence="1" id="KW-0732">Signal</keyword>
<dbReference type="SMART" id="SM00635">
    <property type="entry name" value="BID_2"/>
    <property type="match status" value="5"/>
</dbReference>
<dbReference type="SUPFAM" id="SSF49373">
    <property type="entry name" value="Invasin/intimin cell-adhesion fragments"/>
    <property type="match status" value="5"/>
</dbReference>
<dbReference type="InterPro" id="IPR008964">
    <property type="entry name" value="Invasin/intimin_cell_adhesion"/>
</dbReference>
<dbReference type="EMBL" id="FTOR01000006">
    <property type="protein sequence ID" value="SIT24963.1"/>
    <property type="molecule type" value="Genomic_DNA"/>
</dbReference>
<reference evidence="4" key="1">
    <citation type="submission" date="2017-01" db="EMBL/GenBank/DDBJ databases">
        <authorList>
            <person name="Varghese N."/>
            <person name="Submissions S."/>
        </authorList>
    </citation>
    <scope>NUCLEOTIDE SEQUENCE [LARGE SCALE GENOMIC DNA]</scope>
    <source>
        <strain evidence="4">DSM 21054</strain>
    </source>
</reference>
<organism evidence="3 4">
    <name type="scientific">Filimonas lacunae</name>
    <dbReference type="NCBI Taxonomy" id="477680"/>
    <lineage>
        <taxon>Bacteria</taxon>
        <taxon>Pseudomonadati</taxon>
        <taxon>Bacteroidota</taxon>
        <taxon>Chitinophagia</taxon>
        <taxon>Chitinophagales</taxon>
        <taxon>Chitinophagaceae</taxon>
        <taxon>Filimonas</taxon>
    </lineage>
</organism>
<dbReference type="RefSeq" id="WP_076380413.1">
    <property type="nucleotide sequence ID" value="NZ_AP017422.1"/>
</dbReference>
<keyword evidence="4" id="KW-1185">Reference proteome</keyword>
<dbReference type="NCBIfam" id="TIGR04131">
    <property type="entry name" value="Bac_Flav_CTERM"/>
    <property type="match status" value="1"/>
</dbReference>
<feature type="signal peptide" evidence="1">
    <location>
        <begin position="1"/>
        <end position="29"/>
    </location>
</feature>
<feature type="domain" description="BIG2" evidence="2">
    <location>
        <begin position="694"/>
        <end position="764"/>
    </location>
</feature>
<evidence type="ECO:0000313" key="4">
    <source>
        <dbReference type="Proteomes" id="UP000186917"/>
    </source>
</evidence>
<protein>
    <submittedName>
        <fullName evidence="3">Gliding motility-associated C-terminal domain-containing protein</fullName>
    </submittedName>
</protein>
<evidence type="ECO:0000256" key="1">
    <source>
        <dbReference type="SAM" id="SignalP"/>
    </source>
</evidence>
<feature type="domain" description="BIG2" evidence="2">
    <location>
        <begin position="372"/>
        <end position="451"/>
    </location>
</feature>
<name>A0A173MEY5_9BACT</name>
<dbReference type="InterPro" id="IPR026341">
    <property type="entry name" value="T9SS_type_B"/>
</dbReference>
<feature type="chain" id="PRO_5030022855" evidence="1">
    <location>
        <begin position="30"/>
        <end position="1956"/>
    </location>
</feature>